<dbReference type="Pfam" id="PF00271">
    <property type="entry name" value="Helicase_C"/>
    <property type="match status" value="1"/>
</dbReference>
<keyword evidence="8" id="KW-0413">Isomerase</keyword>
<evidence type="ECO:0000256" key="10">
    <source>
        <dbReference type="ARBA" id="ARBA00034808"/>
    </source>
</evidence>
<keyword evidence="4" id="KW-0378">Hydrolase</keyword>
<dbReference type="GO" id="GO:0006310">
    <property type="term" value="P:DNA recombination"/>
    <property type="evidence" value="ECO:0007669"/>
    <property type="project" value="InterPro"/>
</dbReference>
<accession>A0A0A2F1E3</accession>
<dbReference type="GO" id="GO:0006281">
    <property type="term" value="P:DNA repair"/>
    <property type="evidence" value="ECO:0007669"/>
    <property type="project" value="TreeGrafter"/>
</dbReference>
<feature type="domain" description="Helicase ATP-binding" evidence="14">
    <location>
        <begin position="92"/>
        <end position="260"/>
    </location>
</feature>
<sequence>MKEELQHLPQDEDLHPFLPDDTEGASEPYWQGEVYDHECSYEIQEGNDEVLLPPMPEDLSNETDIPSLHTPEAILQHYWGYASFRPMQLPIIESVLAGQDTLGILPTGGGKSITFQVPGLLLPGLTLVVTPLIALMRDQVMGLRQKGIKAAAVHAGMTREKIITTLDNCIYGRYKFLYVSPERLSSDLFLSRLHALRVSLLVVDECHCISQWGYDFRPAYLTIADIRTALPEVPILALTATATLPVIEDIQRILQFPESNVLRKSFFRPNLSYSIRRTADKETMLLHILSRVDGSAIVYCRNRDKTRDLARFLCENGFSADFYHAGLNHVTREIRQKSWMEGETRIIVCTNAFGMGIDKPDVRLVVHTEMPSSLEEYFQEAGRAGRDGERAYAVLLAGDDDLFNLKRRVSNEFPPREYISTVYNRICNYLHVGEGEGFERSFDFDIDAFCRNFKMFPTQVLAAIRILDVAGIWEYKEEKSRSRLTMQVRRDELYRMRSEQVSDSILAALMRTYDGLFADYVSIVESELAEKTGLSVDQVYQQLLILNKAGIVNYIPQKNLPRIYFLTRREDAELLRIPRSAYEERRDRLKARIDQSLRYIEEENTCRSRMLLAYFGEEQSHNCKLCDVCLRRKEGELHHYEVDDLLHFLEERLTESNPYVLIADICQKLQHHPDVILKAIRFIMKESWQYSTDGDAVFLTHKLPGGLKL</sequence>
<proteinExistence type="inferred from homology"/>
<dbReference type="Proteomes" id="UP000030130">
    <property type="component" value="Unassembled WGS sequence"/>
</dbReference>
<dbReference type="GO" id="GO:0005524">
    <property type="term" value="F:ATP binding"/>
    <property type="evidence" value="ECO:0007669"/>
    <property type="project" value="UniProtKB-KW"/>
</dbReference>
<dbReference type="SUPFAM" id="SSF46785">
    <property type="entry name" value="Winged helix' DNA-binding domain"/>
    <property type="match status" value="1"/>
</dbReference>
<dbReference type="EC" id="5.6.2.4" evidence="10"/>
<dbReference type="PANTHER" id="PTHR13710:SF105">
    <property type="entry name" value="ATP-DEPENDENT DNA HELICASE Q1"/>
    <property type="match status" value="1"/>
</dbReference>
<feature type="region of interest" description="Disordered" evidence="13">
    <location>
        <begin position="1"/>
        <end position="28"/>
    </location>
</feature>
<name>A0A0A2F1E3_9PORP</name>
<dbReference type="PANTHER" id="PTHR13710">
    <property type="entry name" value="DNA HELICASE RECQ FAMILY MEMBER"/>
    <property type="match status" value="1"/>
</dbReference>
<dbReference type="Gene3D" id="1.10.10.10">
    <property type="entry name" value="Winged helix-like DNA-binding domain superfamily/Winged helix DNA-binding domain"/>
    <property type="match status" value="1"/>
</dbReference>
<evidence type="ECO:0000313" key="16">
    <source>
        <dbReference type="EMBL" id="KGN83822.1"/>
    </source>
</evidence>
<comment type="similarity">
    <text evidence="1">Belongs to the helicase family. RecQ subfamily.</text>
</comment>
<evidence type="ECO:0000256" key="11">
    <source>
        <dbReference type="ARBA" id="ARBA00044535"/>
    </source>
</evidence>
<organism evidence="16 17">
    <name type="scientific">Porphyromonas gulae</name>
    <dbReference type="NCBI Taxonomy" id="111105"/>
    <lineage>
        <taxon>Bacteria</taxon>
        <taxon>Pseudomonadati</taxon>
        <taxon>Bacteroidota</taxon>
        <taxon>Bacteroidia</taxon>
        <taxon>Bacteroidales</taxon>
        <taxon>Porphyromonadaceae</taxon>
        <taxon>Porphyromonas</taxon>
    </lineage>
</organism>
<keyword evidence="2" id="KW-0479">Metal-binding</keyword>
<evidence type="ECO:0000256" key="5">
    <source>
        <dbReference type="ARBA" id="ARBA00022806"/>
    </source>
</evidence>
<dbReference type="GO" id="GO:0043138">
    <property type="term" value="F:3'-5' DNA helicase activity"/>
    <property type="evidence" value="ECO:0007669"/>
    <property type="project" value="UniProtKB-EC"/>
</dbReference>
<keyword evidence="3" id="KW-0547">Nucleotide-binding</keyword>
<evidence type="ECO:0000256" key="9">
    <source>
        <dbReference type="ARBA" id="ARBA00034617"/>
    </source>
</evidence>
<feature type="domain" description="Helicase C-terminal" evidence="15">
    <location>
        <begin position="284"/>
        <end position="430"/>
    </location>
</feature>
<dbReference type="GO" id="GO:0043590">
    <property type="term" value="C:bacterial nucleoid"/>
    <property type="evidence" value="ECO:0007669"/>
    <property type="project" value="TreeGrafter"/>
</dbReference>
<dbReference type="FunFam" id="3.40.50.300:FF:001389">
    <property type="entry name" value="ATP-dependent DNA helicase RecQ"/>
    <property type="match status" value="1"/>
</dbReference>
<dbReference type="Pfam" id="PF16124">
    <property type="entry name" value="RecQ_Zn_bind"/>
    <property type="match status" value="1"/>
</dbReference>
<dbReference type="GO" id="GO:0030894">
    <property type="term" value="C:replisome"/>
    <property type="evidence" value="ECO:0007669"/>
    <property type="project" value="TreeGrafter"/>
</dbReference>
<evidence type="ECO:0000256" key="7">
    <source>
        <dbReference type="ARBA" id="ARBA00023125"/>
    </source>
</evidence>
<dbReference type="SMART" id="SM00490">
    <property type="entry name" value="HELICc"/>
    <property type="match status" value="1"/>
</dbReference>
<dbReference type="EMBL" id="JRAI01000082">
    <property type="protein sequence ID" value="KGN83822.1"/>
    <property type="molecule type" value="Genomic_DNA"/>
</dbReference>
<evidence type="ECO:0000256" key="4">
    <source>
        <dbReference type="ARBA" id="ARBA00022801"/>
    </source>
</evidence>
<dbReference type="InterPro" id="IPR014001">
    <property type="entry name" value="Helicase_ATP-bd"/>
</dbReference>
<comment type="caution">
    <text evidence="16">The sequence shown here is derived from an EMBL/GenBank/DDBJ whole genome shotgun (WGS) entry which is preliminary data.</text>
</comment>
<dbReference type="eggNOG" id="COG0514">
    <property type="taxonomic scope" value="Bacteria"/>
</dbReference>
<dbReference type="GO" id="GO:0003677">
    <property type="term" value="F:DNA binding"/>
    <property type="evidence" value="ECO:0007669"/>
    <property type="project" value="UniProtKB-KW"/>
</dbReference>
<dbReference type="InterPro" id="IPR027417">
    <property type="entry name" value="P-loop_NTPase"/>
</dbReference>
<keyword evidence="7" id="KW-0238">DNA-binding</keyword>
<dbReference type="AlphaFoldDB" id="A0A0A2F1E3"/>
<evidence type="ECO:0000259" key="14">
    <source>
        <dbReference type="PROSITE" id="PS51192"/>
    </source>
</evidence>
<keyword evidence="6" id="KW-0067">ATP-binding</keyword>
<protein>
    <recommendedName>
        <fullName evidence="11">ATP-dependent DNA helicase RecQ</fullName>
        <ecNumber evidence="10">5.6.2.4</ecNumber>
    </recommendedName>
    <alternativeName>
        <fullName evidence="12">DNA 3'-5' helicase RecQ</fullName>
    </alternativeName>
</protein>
<dbReference type="Pfam" id="PF00270">
    <property type="entry name" value="DEAD"/>
    <property type="match status" value="1"/>
</dbReference>
<dbReference type="SUPFAM" id="SSF52540">
    <property type="entry name" value="P-loop containing nucleoside triphosphate hydrolases"/>
    <property type="match status" value="1"/>
</dbReference>
<keyword evidence="5 16" id="KW-0347">Helicase</keyword>
<dbReference type="RefSeq" id="WP_039422180.1">
    <property type="nucleotide sequence ID" value="NZ_JRAI01000082.1"/>
</dbReference>
<dbReference type="InterPro" id="IPR036388">
    <property type="entry name" value="WH-like_DNA-bd_sf"/>
</dbReference>
<dbReference type="GO" id="GO:0005737">
    <property type="term" value="C:cytoplasm"/>
    <property type="evidence" value="ECO:0007669"/>
    <property type="project" value="TreeGrafter"/>
</dbReference>
<evidence type="ECO:0000256" key="13">
    <source>
        <dbReference type="SAM" id="MobiDB-lite"/>
    </source>
</evidence>
<evidence type="ECO:0000256" key="12">
    <source>
        <dbReference type="ARBA" id="ARBA00044550"/>
    </source>
</evidence>
<dbReference type="SMART" id="SM00487">
    <property type="entry name" value="DEXDc"/>
    <property type="match status" value="1"/>
</dbReference>
<dbReference type="GO" id="GO:0009378">
    <property type="term" value="F:four-way junction helicase activity"/>
    <property type="evidence" value="ECO:0007669"/>
    <property type="project" value="TreeGrafter"/>
</dbReference>
<reference evidence="16 17" key="1">
    <citation type="submission" date="2014-08" db="EMBL/GenBank/DDBJ databases">
        <title>Porphyromonas gulae strain:COT-052_OH1451 Genome sequencing.</title>
        <authorList>
            <person name="Wallis C."/>
            <person name="Deusch O."/>
            <person name="O'Flynn C."/>
            <person name="Davis I."/>
            <person name="Jospin G."/>
            <person name="Darling A.E."/>
            <person name="Coil D.A."/>
            <person name="Alexiev A."/>
            <person name="Horsfall A."/>
            <person name="Kirkwood N."/>
            <person name="Harris S."/>
            <person name="Eisen J.A."/>
        </authorList>
    </citation>
    <scope>NUCLEOTIDE SEQUENCE [LARGE SCALE GENOMIC DNA]</scope>
    <source>
        <strain evidence="17">COT-052 OH1451</strain>
    </source>
</reference>
<evidence type="ECO:0000256" key="6">
    <source>
        <dbReference type="ARBA" id="ARBA00022840"/>
    </source>
</evidence>
<dbReference type="InterPro" id="IPR011545">
    <property type="entry name" value="DEAD/DEAH_box_helicase_dom"/>
</dbReference>
<dbReference type="InterPro" id="IPR036390">
    <property type="entry name" value="WH_DNA-bd_sf"/>
</dbReference>
<comment type="catalytic activity">
    <reaction evidence="9">
        <text>Couples ATP hydrolysis with the unwinding of duplex DNA by translocating in the 3'-5' direction.</text>
        <dbReference type="EC" id="5.6.2.4"/>
    </reaction>
</comment>
<evidence type="ECO:0000256" key="1">
    <source>
        <dbReference type="ARBA" id="ARBA00005446"/>
    </source>
</evidence>
<evidence type="ECO:0000313" key="17">
    <source>
        <dbReference type="Proteomes" id="UP000030130"/>
    </source>
</evidence>
<evidence type="ECO:0000259" key="15">
    <source>
        <dbReference type="PROSITE" id="PS51194"/>
    </source>
</evidence>
<dbReference type="OrthoDB" id="9763310at2"/>
<dbReference type="STRING" id="111105.HR09_08170"/>
<evidence type="ECO:0000256" key="8">
    <source>
        <dbReference type="ARBA" id="ARBA00023235"/>
    </source>
</evidence>
<evidence type="ECO:0000256" key="2">
    <source>
        <dbReference type="ARBA" id="ARBA00022723"/>
    </source>
</evidence>
<gene>
    <name evidence="16" type="ORF">HR08_10225</name>
</gene>
<dbReference type="InterPro" id="IPR032284">
    <property type="entry name" value="RecQ_Zn-bd"/>
</dbReference>
<dbReference type="InterPro" id="IPR004589">
    <property type="entry name" value="DNA_helicase_ATP-dep_RecQ"/>
</dbReference>
<dbReference type="GO" id="GO:0016787">
    <property type="term" value="F:hydrolase activity"/>
    <property type="evidence" value="ECO:0007669"/>
    <property type="project" value="UniProtKB-KW"/>
</dbReference>
<dbReference type="GO" id="GO:0046872">
    <property type="term" value="F:metal ion binding"/>
    <property type="evidence" value="ECO:0007669"/>
    <property type="project" value="UniProtKB-KW"/>
</dbReference>
<dbReference type="CDD" id="cd17920">
    <property type="entry name" value="DEXHc_RecQ"/>
    <property type="match status" value="1"/>
</dbReference>
<dbReference type="PROSITE" id="PS51192">
    <property type="entry name" value="HELICASE_ATP_BIND_1"/>
    <property type="match status" value="1"/>
</dbReference>
<feature type="compositionally biased region" description="Basic and acidic residues" evidence="13">
    <location>
        <begin position="1"/>
        <end position="15"/>
    </location>
</feature>
<evidence type="ECO:0000256" key="3">
    <source>
        <dbReference type="ARBA" id="ARBA00022741"/>
    </source>
</evidence>
<dbReference type="Gene3D" id="3.40.50.300">
    <property type="entry name" value="P-loop containing nucleotide triphosphate hydrolases"/>
    <property type="match status" value="2"/>
</dbReference>
<dbReference type="InterPro" id="IPR001650">
    <property type="entry name" value="Helicase_C-like"/>
</dbReference>
<dbReference type="PROSITE" id="PS51194">
    <property type="entry name" value="HELICASE_CTER"/>
    <property type="match status" value="1"/>
</dbReference>
<dbReference type="NCBIfam" id="TIGR00614">
    <property type="entry name" value="recQ_fam"/>
    <property type="match status" value="1"/>
</dbReference>